<keyword evidence="2" id="KW-1185">Reference proteome</keyword>
<reference evidence="1" key="1">
    <citation type="submission" date="2020-03" db="EMBL/GenBank/DDBJ databases">
        <authorList>
            <person name="Weist P."/>
        </authorList>
    </citation>
    <scope>NUCLEOTIDE SEQUENCE</scope>
</reference>
<accession>A0A9N7V8M7</accession>
<sequence>MKSTQNAAFDNTHVQAFQAAAANEISKRWEVEMAYKDAATNTSVIAAALDPRFCRLKFLSPDESLKLQVKVQALAIEAKRRMIESQQQQHTTEAQTSAGVTEKRVQLQRLISSKKVFILCWADYTTRCRAFRLKAVQLPYQAVMQPVRMLSMVHL</sequence>
<dbReference type="EMBL" id="CADEAL010003454">
    <property type="protein sequence ID" value="CAB1444801.1"/>
    <property type="molecule type" value="Genomic_DNA"/>
</dbReference>
<dbReference type="AlphaFoldDB" id="A0A9N7V8M7"/>
<protein>
    <submittedName>
        <fullName evidence="1">Uncharacterized protein</fullName>
    </submittedName>
</protein>
<proteinExistence type="predicted"/>
<evidence type="ECO:0000313" key="2">
    <source>
        <dbReference type="Proteomes" id="UP001153269"/>
    </source>
</evidence>
<gene>
    <name evidence="1" type="ORF">PLEPLA_LOCUS32519</name>
</gene>
<comment type="caution">
    <text evidence="1">The sequence shown here is derived from an EMBL/GenBank/DDBJ whole genome shotgun (WGS) entry which is preliminary data.</text>
</comment>
<evidence type="ECO:0000313" key="1">
    <source>
        <dbReference type="EMBL" id="CAB1444801.1"/>
    </source>
</evidence>
<name>A0A9N7V8M7_PLEPL</name>
<dbReference type="Proteomes" id="UP001153269">
    <property type="component" value="Unassembled WGS sequence"/>
</dbReference>
<organism evidence="1 2">
    <name type="scientific">Pleuronectes platessa</name>
    <name type="common">European plaice</name>
    <dbReference type="NCBI Taxonomy" id="8262"/>
    <lineage>
        <taxon>Eukaryota</taxon>
        <taxon>Metazoa</taxon>
        <taxon>Chordata</taxon>
        <taxon>Craniata</taxon>
        <taxon>Vertebrata</taxon>
        <taxon>Euteleostomi</taxon>
        <taxon>Actinopterygii</taxon>
        <taxon>Neopterygii</taxon>
        <taxon>Teleostei</taxon>
        <taxon>Neoteleostei</taxon>
        <taxon>Acanthomorphata</taxon>
        <taxon>Carangaria</taxon>
        <taxon>Pleuronectiformes</taxon>
        <taxon>Pleuronectoidei</taxon>
        <taxon>Pleuronectidae</taxon>
        <taxon>Pleuronectes</taxon>
    </lineage>
</organism>